<dbReference type="InterPro" id="IPR045237">
    <property type="entry name" value="COPS7/eIF3m"/>
</dbReference>
<dbReference type="SMART" id="SM00088">
    <property type="entry name" value="PINT"/>
    <property type="match status" value="1"/>
</dbReference>
<dbReference type="InterPro" id="IPR000717">
    <property type="entry name" value="PCI_dom"/>
</dbReference>
<dbReference type="PANTHER" id="PTHR15350:SF5">
    <property type="entry name" value="COP9 SIGNALOSOME COMPLEX SUBUNIT 7"/>
    <property type="match status" value="1"/>
</dbReference>
<keyword evidence="2" id="KW-0736">Signalosome</keyword>
<organism evidence="5 6">
    <name type="scientific">Euplotes crassus</name>
    <dbReference type="NCBI Taxonomy" id="5936"/>
    <lineage>
        <taxon>Eukaryota</taxon>
        <taxon>Sar</taxon>
        <taxon>Alveolata</taxon>
        <taxon>Ciliophora</taxon>
        <taxon>Intramacronucleata</taxon>
        <taxon>Spirotrichea</taxon>
        <taxon>Hypotrichia</taxon>
        <taxon>Euplotida</taxon>
        <taxon>Euplotidae</taxon>
        <taxon>Moneuplotes</taxon>
    </lineage>
</organism>
<dbReference type="Pfam" id="PF22061">
    <property type="entry name" value="CSN7_HB_subdom"/>
    <property type="match status" value="1"/>
</dbReference>
<sequence length="235" mass="27050">MDQDQEQLLVLCKTHKAKALEIVVEKILSNPNIYKFAEFLDLENVQKLGEANKHLKTLKLFAYHNYSDYKGSSEFIELTEPQLKKLKMLSIVTMAGENKTLSYSTLREELDIGSKNDLEEILLESIYNKLITATLDERNQNVQIEWTFGRDYFYDPTSDNNIEIDKLSSWVKKMEKVEDRMEALISDLDNNLLESKEAKKQFVEILVSESATDDKESSIMKKVGSAASKITGMFR</sequence>
<accession>A0AAD1XX01</accession>
<feature type="coiled-coil region" evidence="3">
    <location>
        <begin position="167"/>
        <end position="194"/>
    </location>
</feature>
<reference evidence="5" key="1">
    <citation type="submission" date="2023-07" db="EMBL/GenBank/DDBJ databases">
        <authorList>
            <consortium name="AG Swart"/>
            <person name="Singh M."/>
            <person name="Singh A."/>
            <person name="Seah K."/>
            <person name="Emmerich C."/>
        </authorList>
    </citation>
    <scope>NUCLEOTIDE SEQUENCE</scope>
    <source>
        <strain evidence="5">DP1</strain>
    </source>
</reference>
<feature type="domain" description="PCI" evidence="4">
    <location>
        <begin position="1"/>
        <end position="149"/>
    </location>
</feature>
<dbReference type="PANTHER" id="PTHR15350">
    <property type="entry name" value="COP9 SIGNALOSOME COMPLEX SUBUNIT 7/DENDRITIC CELL PROTEIN GA17"/>
    <property type="match status" value="1"/>
</dbReference>
<evidence type="ECO:0000256" key="3">
    <source>
        <dbReference type="SAM" id="Coils"/>
    </source>
</evidence>
<dbReference type="EMBL" id="CAMPGE010021653">
    <property type="protein sequence ID" value="CAI2379787.1"/>
    <property type="molecule type" value="Genomic_DNA"/>
</dbReference>
<dbReference type="Proteomes" id="UP001295684">
    <property type="component" value="Unassembled WGS sequence"/>
</dbReference>
<name>A0AAD1XX01_EUPCR</name>
<protein>
    <recommendedName>
        <fullName evidence="4">PCI domain-containing protein</fullName>
    </recommendedName>
</protein>
<proteinExistence type="inferred from homology"/>
<keyword evidence="3" id="KW-0175">Coiled coil</keyword>
<comment type="similarity">
    <text evidence="1">Belongs to the CSN7/EIF3M family. CSN7 subfamily.</text>
</comment>
<dbReference type="GO" id="GO:0008180">
    <property type="term" value="C:COP9 signalosome"/>
    <property type="evidence" value="ECO:0007669"/>
    <property type="project" value="UniProtKB-KW"/>
</dbReference>
<evidence type="ECO:0000313" key="6">
    <source>
        <dbReference type="Proteomes" id="UP001295684"/>
    </source>
</evidence>
<keyword evidence="6" id="KW-1185">Reference proteome</keyword>
<evidence type="ECO:0000256" key="2">
    <source>
        <dbReference type="ARBA" id="ARBA00022790"/>
    </source>
</evidence>
<evidence type="ECO:0000256" key="1">
    <source>
        <dbReference type="ARBA" id="ARBA00008482"/>
    </source>
</evidence>
<comment type="caution">
    <text evidence="5">The sequence shown here is derived from an EMBL/GenBank/DDBJ whole genome shotgun (WGS) entry which is preliminary data.</text>
</comment>
<dbReference type="AlphaFoldDB" id="A0AAD1XX01"/>
<evidence type="ECO:0000259" key="4">
    <source>
        <dbReference type="PROSITE" id="PS50250"/>
    </source>
</evidence>
<gene>
    <name evidence="5" type="ORF">ECRASSUSDP1_LOCUS21204</name>
</gene>
<dbReference type="PROSITE" id="PS50250">
    <property type="entry name" value="PCI"/>
    <property type="match status" value="1"/>
</dbReference>
<dbReference type="Pfam" id="PF01399">
    <property type="entry name" value="PCI"/>
    <property type="match status" value="1"/>
</dbReference>
<evidence type="ECO:0000313" key="5">
    <source>
        <dbReference type="EMBL" id="CAI2379787.1"/>
    </source>
</evidence>